<reference evidence="3 4" key="2">
    <citation type="journal article" date="2011" name="J. Antibiot.">
        <title>Furaquinocins I and J: novel polyketide isoprenoid hybrid compounds from Streptomyces reveromyceticus SN-593.</title>
        <authorList>
            <person name="Panthee S."/>
            <person name="Takahashi S."/>
            <person name="Takagi H."/>
            <person name="Nogawa T."/>
            <person name="Oowada E."/>
            <person name="Uramoto M."/>
            <person name="Osada H."/>
        </authorList>
    </citation>
    <scope>NUCLEOTIDE SEQUENCE [LARGE SCALE GENOMIC DNA]</scope>
    <source>
        <strain evidence="3 4">SN-593</strain>
    </source>
</reference>
<proteinExistence type="predicted"/>
<dbReference type="SUPFAM" id="SSF46894">
    <property type="entry name" value="C-terminal effector domain of the bipartite response regulators"/>
    <property type="match status" value="1"/>
</dbReference>
<reference evidence="3 4" key="3">
    <citation type="journal article" date="2011" name="Nat. Chem. Biol.">
        <title>Reveromycin A biosynthesis uses RevG and RevJ for stereospecific spiroacetal formation.</title>
        <authorList>
            <person name="Takahashi S."/>
            <person name="Toyoda A."/>
            <person name="Sekiyama Y."/>
            <person name="Takagi H."/>
            <person name="Nogawa T."/>
            <person name="Uramoto M."/>
            <person name="Suzuki R."/>
            <person name="Koshino H."/>
            <person name="Kumano T."/>
            <person name="Panthee S."/>
            <person name="Dairi T."/>
            <person name="Ishikawa J."/>
            <person name="Ikeda H."/>
            <person name="Sakaki Y."/>
            <person name="Osada H."/>
        </authorList>
    </citation>
    <scope>NUCLEOTIDE SEQUENCE [LARGE SCALE GENOMIC DNA]</scope>
    <source>
        <strain evidence="3 4">SN-593</strain>
    </source>
</reference>
<dbReference type="InterPro" id="IPR016032">
    <property type="entry name" value="Sig_transdc_resp-reg_C-effctor"/>
</dbReference>
<dbReference type="GO" id="GO:0003677">
    <property type="term" value="F:DNA binding"/>
    <property type="evidence" value="ECO:0007669"/>
    <property type="project" value="InterPro"/>
</dbReference>
<gene>
    <name evidence="3" type="ORF">RVR_1994</name>
</gene>
<evidence type="ECO:0000256" key="1">
    <source>
        <dbReference type="SAM" id="MobiDB-lite"/>
    </source>
</evidence>
<feature type="domain" description="HTH luxR-type" evidence="2">
    <location>
        <begin position="269"/>
        <end position="323"/>
    </location>
</feature>
<dbReference type="Gene3D" id="1.10.10.10">
    <property type="entry name" value="Winged helix-like DNA-binding domain superfamily/Winged helix DNA-binding domain"/>
    <property type="match status" value="1"/>
</dbReference>
<feature type="region of interest" description="Disordered" evidence="1">
    <location>
        <begin position="88"/>
        <end position="155"/>
    </location>
</feature>
<dbReference type="GO" id="GO:0006355">
    <property type="term" value="P:regulation of DNA-templated transcription"/>
    <property type="evidence" value="ECO:0007669"/>
    <property type="project" value="InterPro"/>
</dbReference>
<keyword evidence="4" id="KW-1185">Reference proteome</keyword>
<evidence type="ECO:0000313" key="4">
    <source>
        <dbReference type="Proteomes" id="UP000595703"/>
    </source>
</evidence>
<sequence length="330" mass="34266">MRGLARLGLDDRWYPLPPHDGLLPLLTRAQEQLVRGRELFDRLAVEYQRVHEGHRVEEVVQAVQGADAVRSRLDAVLRGARTELLVFASGGPDPAEPELPGGRAVPGGRAGGGGRPGHGGAGEPGGSRGAGGLERPGGRAGPAHPPGPAHHPPGWAGAAGFFRAVGSGVPDVRRRVVVERAAAQKDPDGAQGALDALPPDADVRVVDRLPVRMCVADHAVALVPLGADARSPEPAMLVIGASGLLDALVALFESVWSGGVPLARPGAGAGTLQQRILAMLVMGSTDAAMARSLGVAVRTVQRRIAAMQRTAGVDNRIQLVWHAARNGWLD</sequence>
<dbReference type="InterPro" id="IPR000792">
    <property type="entry name" value="Tscrpt_reg_LuxR_C"/>
</dbReference>
<dbReference type="Proteomes" id="UP000595703">
    <property type="component" value="Chromosome"/>
</dbReference>
<dbReference type="InterPro" id="IPR051797">
    <property type="entry name" value="TrmB-like"/>
</dbReference>
<name>A0A7U3ULY8_9ACTN</name>
<accession>A0A7U3ULY8</accession>
<dbReference type="EMBL" id="AP018365">
    <property type="protein sequence ID" value="BBA96615.1"/>
    <property type="molecule type" value="Genomic_DNA"/>
</dbReference>
<dbReference type="PANTHER" id="PTHR34293">
    <property type="entry name" value="HTH-TYPE TRANSCRIPTIONAL REGULATOR TRMBL2"/>
    <property type="match status" value="1"/>
</dbReference>
<dbReference type="AlphaFoldDB" id="A0A7U3ULY8"/>
<dbReference type="KEGG" id="arev:RVR_1994"/>
<dbReference type="PANTHER" id="PTHR34293:SF1">
    <property type="entry name" value="HTH-TYPE TRANSCRIPTIONAL REGULATOR TRMBL2"/>
    <property type="match status" value="1"/>
</dbReference>
<protein>
    <submittedName>
        <fullName evidence="3">Putative transcriptional regulator</fullName>
    </submittedName>
</protein>
<evidence type="ECO:0000313" key="3">
    <source>
        <dbReference type="EMBL" id="BBA96615.1"/>
    </source>
</evidence>
<dbReference type="SMART" id="SM00421">
    <property type="entry name" value="HTH_LUXR"/>
    <property type="match status" value="1"/>
</dbReference>
<organism evidence="3 4">
    <name type="scientific">Actinacidiphila reveromycinica</name>
    <dbReference type="NCBI Taxonomy" id="659352"/>
    <lineage>
        <taxon>Bacteria</taxon>
        <taxon>Bacillati</taxon>
        <taxon>Actinomycetota</taxon>
        <taxon>Actinomycetes</taxon>
        <taxon>Kitasatosporales</taxon>
        <taxon>Streptomycetaceae</taxon>
        <taxon>Actinacidiphila</taxon>
    </lineage>
</organism>
<feature type="compositionally biased region" description="Gly residues" evidence="1">
    <location>
        <begin position="104"/>
        <end position="140"/>
    </location>
</feature>
<reference evidence="3 4" key="1">
    <citation type="journal article" date="2010" name="J. Bacteriol.">
        <title>Biochemical characterization of a novel indole prenyltransferase from Streptomyces sp. SN-593.</title>
        <authorList>
            <person name="Takahashi S."/>
            <person name="Takagi H."/>
            <person name="Toyoda A."/>
            <person name="Uramoto M."/>
            <person name="Nogawa T."/>
            <person name="Ueki M."/>
            <person name="Sakaki Y."/>
            <person name="Osada H."/>
        </authorList>
    </citation>
    <scope>NUCLEOTIDE SEQUENCE [LARGE SCALE GENOMIC DNA]</scope>
    <source>
        <strain evidence="3 4">SN-593</strain>
    </source>
</reference>
<reference evidence="3 4" key="4">
    <citation type="journal article" date="2020" name="Sci. Rep.">
        <title>beta-carboline chemical signals induce reveromycin production through a LuxR family regulator in Streptomyces sp. SN-593.</title>
        <authorList>
            <person name="Panthee S."/>
            <person name="Kito N."/>
            <person name="Hayashi T."/>
            <person name="Shimizu T."/>
            <person name="Ishikawa J."/>
            <person name="Hamamoto H."/>
            <person name="Osada H."/>
            <person name="Takahashi S."/>
        </authorList>
    </citation>
    <scope>NUCLEOTIDE SEQUENCE [LARGE SCALE GENOMIC DNA]</scope>
    <source>
        <strain evidence="3 4">SN-593</strain>
    </source>
</reference>
<evidence type="ECO:0000259" key="2">
    <source>
        <dbReference type="SMART" id="SM00421"/>
    </source>
</evidence>
<dbReference type="InterPro" id="IPR036388">
    <property type="entry name" value="WH-like_DNA-bd_sf"/>
</dbReference>